<name>A0A2A2B064_9BURK</name>
<keyword evidence="1" id="KW-1133">Transmembrane helix</keyword>
<accession>A0A2A2B064</accession>
<dbReference type="PROSITE" id="PS51257">
    <property type="entry name" value="PROKAR_LIPOPROTEIN"/>
    <property type="match status" value="1"/>
</dbReference>
<sequence>MLERLRIPEWQKKFLVALMVFGVGCMAYFFTSYKLRMDARLEARLAAAKNSCKIRVFQHNGQDVVETIQGVMIKAYYGEYWYCRDGKAIESYPLFFPVVIQKEESQVPEKDKIFIKSIAAKSYENPSQYFYNHQKKFNEAWRWRPRIPHPQYPLDLYPNFGRESQDGPDPQAGKGIVRGAVFWGVRGAKHPRWGTPDIFKCWFELPEGRSPQEENYYAVNIEWLLGAKISEKIGAEGCQGVVSDKRTGNITAELWLKGRNIHHIDQIIEQVSDFLETLMVERE</sequence>
<evidence type="ECO:0000256" key="1">
    <source>
        <dbReference type="SAM" id="Phobius"/>
    </source>
</evidence>
<keyword evidence="1" id="KW-0472">Membrane</keyword>
<feature type="transmembrane region" description="Helical" evidence="1">
    <location>
        <begin position="14"/>
        <end position="31"/>
    </location>
</feature>
<evidence type="ECO:0000313" key="3">
    <source>
        <dbReference type="Proteomes" id="UP000218439"/>
    </source>
</evidence>
<dbReference type="EMBL" id="NSJE01000005">
    <property type="protein sequence ID" value="PAT43378.1"/>
    <property type="molecule type" value="Genomic_DNA"/>
</dbReference>
<keyword evidence="1" id="KW-0812">Transmembrane</keyword>
<protein>
    <submittedName>
        <fullName evidence="2">Uncharacterized protein</fullName>
    </submittedName>
</protein>
<evidence type="ECO:0000313" key="2">
    <source>
        <dbReference type="EMBL" id="PAT43378.1"/>
    </source>
</evidence>
<gene>
    <name evidence="2" type="ORF">CK621_04380</name>
</gene>
<dbReference type="RefSeq" id="WP_095551451.1">
    <property type="nucleotide sequence ID" value="NZ_NSJE01000005.1"/>
</dbReference>
<comment type="caution">
    <text evidence="2">The sequence shown here is derived from an EMBL/GenBank/DDBJ whole genome shotgun (WGS) entry which is preliminary data.</text>
</comment>
<dbReference type="Proteomes" id="UP000218439">
    <property type="component" value="Unassembled WGS sequence"/>
</dbReference>
<reference evidence="2 3" key="1">
    <citation type="submission" date="2017-08" db="EMBL/GenBank/DDBJ databases">
        <title>WGS of Clinical strains of the CDC Group NO-1 linked to zoonotic infections in humans.</title>
        <authorList>
            <person name="Bernier A.-M."/>
            <person name="Bernard K."/>
        </authorList>
    </citation>
    <scope>NUCLEOTIDE SEQUENCE [LARGE SCALE GENOMIC DNA]</scope>
    <source>
        <strain evidence="2 3">NML120219</strain>
    </source>
</reference>
<proteinExistence type="predicted"/>
<organism evidence="2 3">
    <name type="scientific">Vandammella animalimorsus</name>
    <dbReference type="NCBI Taxonomy" id="2029117"/>
    <lineage>
        <taxon>Bacteria</taxon>
        <taxon>Pseudomonadati</taxon>
        <taxon>Pseudomonadota</taxon>
        <taxon>Betaproteobacteria</taxon>
        <taxon>Burkholderiales</taxon>
        <taxon>Comamonadaceae</taxon>
        <taxon>Vandammella</taxon>
    </lineage>
</organism>
<dbReference type="AlphaFoldDB" id="A0A2A2B064"/>